<feature type="binding site" evidence="10">
    <location>
        <position position="15"/>
    </location>
    <ligand>
        <name>NAD(+)</name>
        <dbReference type="ChEBI" id="CHEBI:57540"/>
    </ligand>
</feature>
<dbReference type="InterPro" id="IPR002347">
    <property type="entry name" value="SDR_fam"/>
</dbReference>
<keyword evidence="8 10" id="KW-0520">NAD</keyword>
<feature type="binding site" evidence="10">
    <location>
        <begin position="21"/>
        <end position="22"/>
    </location>
    <ligand>
        <name>NAD(+)</name>
        <dbReference type="ChEBI" id="CHEBI:57540"/>
    </ligand>
</feature>
<comment type="catalytic activity">
    <reaction evidence="8">
        <text>a 2,3-saturated acyl-[ACP] + NAD(+) = a (2E)-enoyl-[ACP] + NADH + H(+)</text>
        <dbReference type="Rhea" id="RHEA:10240"/>
        <dbReference type="Rhea" id="RHEA-COMP:9925"/>
        <dbReference type="Rhea" id="RHEA-COMP:9926"/>
        <dbReference type="ChEBI" id="CHEBI:15378"/>
        <dbReference type="ChEBI" id="CHEBI:57540"/>
        <dbReference type="ChEBI" id="CHEBI:57945"/>
        <dbReference type="ChEBI" id="CHEBI:78784"/>
        <dbReference type="ChEBI" id="CHEBI:78785"/>
        <dbReference type="EC" id="1.3.1.9"/>
    </reaction>
</comment>
<comment type="pathway">
    <text evidence="1">Lipid metabolism; fatty acid biosynthesis.</text>
</comment>
<feature type="active site" description="Proton acceptor" evidence="9">
    <location>
        <position position="150"/>
    </location>
</feature>
<accession>A0A1R3T3D3</accession>
<keyword evidence="6" id="KW-0443">Lipid metabolism</keyword>
<dbReference type="Pfam" id="PF13561">
    <property type="entry name" value="adh_short_C2"/>
    <property type="match status" value="1"/>
</dbReference>
<dbReference type="GO" id="GO:0004318">
    <property type="term" value="F:enoyl-[acyl-carrier-protein] reductase (NADH) activity"/>
    <property type="evidence" value="ECO:0007669"/>
    <property type="project" value="UniProtKB-EC"/>
</dbReference>
<keyword evidence="7 8" id="KW-0275">Fatty acid biosynthesis</keyword>
<protein>
    <recommendedName>
        <fullName evidence="8">Enoyl-[acyl-carrier-protein] reductase [NADH]</fullName>
        <ecNumber evidence="8">1.3.1.9</ecNumber>
    </recommendedName>
</protein>
<evidence type="ECO:0000256" key="6">
    <source>
        <dbReference type="ARBA" id="ARBA00023098"/>
    </source>
</evidence>
<dbReference type="GO" id="GO:0006633">
    <property type="term" value="P:fatty acid biosynthetic process"/>
    <property type="evidence" value="ECO:0007669"/>
    <property type="project" value="UniProtKB-KW"/>
</dbReference>
<dbReference type="InterPro" id="IPR036291">
    <property type="entry name" value="NAD(P)-bd_dom_sf"/>
</dbReference>
<dbReference type="PIRSF" id="PIRSF000094">
    <property type="entry name" value="Enoyl-ACP_rdct"/>
    <property type="match status" value="1"/>
</dbReference>
<dbReference type="EC" id="1.3.1.9" evidence="8"/>
<dbReference type="KEGG" id="psac:PSM36_3448"/>
<evidence type="ECO:0000256" key="4">
    <source>
        <dbReference type="ARBA" id="ARBA00022832"/>
    </source>
</evidence>
<dbReference type="InterPro" id="IPR014358">
    <property type="entry name" value="Enoyl-ACP_Rdtase_NADH"/>
</dbReference>
<dbReference type="SUPFAM" id="SSF51735">
    <property type="entry name" value="NAD(P)-binding Rossmann-fold domains"/>
    <property type="match status" value="1"/>
</dbReference>
<dbReference type="EMBL" id="LT605205">
    <property type="protein sequence ID" value="SCD22231.1"/>
    <property type="molecule type" value="Genomic_DNA"/>
</dbReference>
<sequence length="285" mass="31248">MSYNLLKGKRGIIFGALNDQSIAWKVAERAVEEGAIITLSNTPVAVRMGDTAKLGEKLNAEILPADATNVEDLEMVFSKSVEILGGKIDFVLHSIGMSPNVRKKRTYDDLDYDMLAKTLDISAISFHKMLQVARKLDAIERGGSMLALTYVAAQRVFYGYNDMADAKALLESITRSFGYILGRDKGVRVNTISQSPTMTTAGSGVKGMTDLMDFSERMAPIGNADADDCADYCIVMFSDLTRKVTMQNLYNDGGFSSMGMSLRAMKQYSNGLDENRDEEGNVIYG</sequence>
<keyword evidence="4" id="KW-0276">Fatty acid metabolism</keyword>
<feature type="binding site" evidence="10">
    <location>
        <position position="167"/>
    </location>
    <ligand>
        <name>NAD(+)</name>
        <dbReference type="ChEBI" id="CHEBI:57540"/>
    </ligand>
</feature>
<proteinExistence type="inferred from homology"/>
<evidence type="ECO:0000256" key="10">
    <source>
        <dbReference type="PIRSR" id="PIRSR000094-3"/>
    </source>
</evidence>
<evidence type="ECO:0000256" key="1">
    <source>
        <dbReference type="ARBA" id="ARBA00005194"/>
    </source>
</evidence>
<dbReference type="Gene3D" id="3.40.50.720">
    <property type="entry name" value="NAD(P)-binding Rossmann-like Domain"/>
    <property type="match status" value="1"/>
</dbReference>
<evidence type="ECO:0000256" key="5">
    <source>
        <dbReference type="ARBA" id="ARBA00023002"/>
    </source>
</evidence>
<evidence type="ECO:0000256" key="2">
    <source>
        <dbReference type="ARBA" id="ARBA00009233"/>
    </source>
</evidence>
<keyword evidence="12" id="KW-1185">Reference proteome</keyword>
<name>A0A1R3T3D3_9BACT</name>
<evidence type="ECO:0000313" key="11">
    <source>
        <dbReference type="EMBL" id="SCD22231.1"/>
    </source>
</evidence>
<comment type="similarity">
    <text evidence="2 8">Belongs to the short-chain dehydrogenases/reductases (SDR) family. FabI subfamily.</text>
</comment>
<keyword evidence="5 8" id="KW-0560">Oxidoreductase</keyword>
<dbReference type="PANTHER" id="PTHR43159:SF2">
    <property type="entry name" value="ENOYL-[ACYL-CARRIER-PROTEIN] REDUCTASE [NADH], CHLOROPLASTIC"/>
    <property type="match status" value="1"/>
</dbReference>
<evidence type="ECO:0000256" key="8">
    <source>
        <dbReference type="PIRNR" id="PIRNR000094"/>
    </source>
</evidence>
<dbReference type="PANTHER" id="PTHR43159">
    <property type="entry name" value="ENOYL-[ACYL-CARRIER-PROTEIN] REDUCTASE"/>
    <property type="match status" value="1"/>
</dbReference>
<organism evidence="11 12">
    <name type="scientific">Proteiniphilum saccharofermentans</name>
    <dbReference type="NCBI Taxonomy" id="1642647"/>
    <lineage>
        <taxon>Bacteria</taxon>
        <taxon>Pseudomonadati</taxon>
        <taxon>Bacteroidota</taxon>
        <taxon>Bacteroidia</taxon>
        <taxon>Bacteroidales</taxon>
        <taxon>Dysgonomonadaceae</taxon>
        <taxon>Proteiniphilum</taxon>
    </lineage>
</organism>
<evidence type="ECO:0000313" key="12">
    <source>
        <dbReference type="Proteomes" id="UP000187464"/>
    </source>
</evidence>
<feature type="active site" description="Proton acceptor" evidence="9">
    <location>
        <position position="160"/>
    </location>
</feature>
<dbReference type="Proteomes" id="UP000187464">
    <property type="component" value="Chromosome I"/>
</dbReference>
<reference evidence="11 12" key="1">
    <citation type="submission" date="2016-08" db="EMBL/GenBank/DDBJ databases">
        <authorList>
            <person name="Seilhamer J.J."/>
        </authorList>
    </citation>
    <scope>NUCLEOTIDE SEQUENCE [LARGE SCALE GENOMIC DNA]</scope>
    <source>
        <strain evidence="11">M3/6</strain>
    </source>
</reference>
<dbReference type="AlphaFoldDB" id="A0A1R3T3D3"/>
<evidence type="ECO:0000256" key="9">
    <source>
        <dbReference type="PIRSR" id="PIRSR000094-1"/>
    </source>
</evidence>
<evidence type="ECO:0000256" key="7">
    <source>
        <dbReference type="ARBA" id="ARBA00023160"/>
    </source>
</evidence>
<evidence type="ECO:0000256" key="3">
    <source>
        <dbReference type="ARBA" id="ARBA00022516"/>
    </source>
</evidence>
<keyword evidence="3 8" id="KW-0444">Lipid biosynthesis</keyword>
<dbReference type="RefSeq" id="WP_076931900.1">
    <property type="nucleotide sequence ID" value="NZ_DAMBAO010000001.1"/>
</dbReference>
<dbReference type="STRING" id="1642647.PSM36_3448"/>
<gene>
    <name evidence="11" type="ORF">PSM36_3448</name>
</gene>
<feature type="binding site" evidence="10">
    <location>
        <position position="95"/>
    </location>
    <ligand>
        <name>NAD(+)</name>
        <dbReference type="ChEBI" id="CHEBI:57540"/>
    </ligand>
</feature>